<organism evidence="1 2">
    <name type="scientific">Acanthopleuribacter pedis</name>
    <dbReference type="NCBI Taxonomy" id="442870"/>
    <lineage>
        <taxon>Bacteria</taxon>
        <taxon>Pseudomonadati</taxon>
        <taxon>Acidobacteriota</taxon>
        <taxon>Holophagae</taxon>
        <taxon>Acanthopleuribacterales</taxon>
        <taxon>Acanthopleuribacteraceae</taxon>
        <taxon>Acanthopleuribacter</taxon>
    </lineage>
</organism>
<evidence type="ECO:0000313" key="2">
    <source>
        <dbReference type="Proteomes" id="UP000664417"/>
    </source>
</evidence>
<dbReference type="RefSeq" id="WP_207859197.1">
    <property type="nucleotide sequence ID" value="NZ_JAFREP010000011.1"/>
</dbReference>
<dbReference type="SUPFAM" id="SSF48371">
    <property type="entry name" value="ARM repeat"/>
    <property type="match status" value="1"/>
</dbReference>
<sequence length="1250" mass="144147">MDNILTITNRDLDELSSDQAVDFVRELLWAEASAVGIAKNWINVPSSITVADGGIDAEVEHAEIQSGQGVIKKGITRYQIKTGNFNLSQKSYIQDIFFKKNKTELKPRVQTCFEKNGTFIIILFGWDDPQTTDDFLDQKIREYLPPVYQEAKIEVWRQNTLIGFFQHFPALALRLNRNELGPFQAHEEWSNNDDMLPAFQAGEDQQKIITGLQAELTKENVSELLQIWGEAGIGKTRIILEATKRDDIRPYVIYCQASQFRSSRLMPQLLRRQEVRAILVLDECNADDRSYIWNKFKRFSDRIFVICIYNQYEDATGIRYFDIPGLPEEKIKIILIGHKIPEDVAMQWVRECNGSPRVAHVIGQNLLSNPDDLLKEPANVRIWDRYIAGNDSMDSQMVRERAFILRHLALFKRFGFEFPYDNEAKSIARLIEKADRSISPARFREVVKDLRNRKILQGTTTLYITPKLLHVKLWIDYWETYDISEPDILPTLPDQLKEWFLEMFEYAAGSPVATARIKTLLGDQGPFVKMPSIYNDKAFARFFFHLAETCPLEATRCLQKTIGTWDYQTLKEFHFGRREIVETLESLARRRDTFPEASRLLLRLAEAENEPYSNNASGTFVDLFALDLYGELGSTEAAPPARFLVLKEAFESGNSVRRALALQGFNQALMYHSQKVIVHRSPLLKPRLILWKPKTYGELFDAYRQAWEYLIEALSSSKDAPHREILEILLRHCGSLCQYPDLSSMILDSLEKLAADPPNRLPMIPVISDMLSYDKERLPDEAVPRLQAIREALEGSDYSSLLKRYVGTNYLSDNFDDQGDYHQVHPKIQELAEKAALTPELLNPELEWLVTAEAIKGHSFGYEVGKKDTDLQHFSAILEAHLTKPPNESAVFLGGYLKAVAERDQNKWEEIMVGIADEKHLRKWVPEVTARSEVSNDPSADRVLRVIRDHLSTHYFQIFIYGGYLRKLSLNAFGSWQIFLLNSNQKFDADIALYFMFFRLRGTDSKGANTQQLLMHTVLNPALFSSEECDSQGSESSHKWFGLATKLLEISPESIEDILPFIFQHLGEGLFARTTSPALSILTKILKARPEETWKHIEECLSLQRDRRFFVLAHWLKGSHNWSQKEDGALLYVPAENIWKWVEEDVDNRAWRLATFVPPILPTDGSQFNWVRETLIRYGERDDVQRNLHANVSSGSWVGSASDYYQNKKNHFAELLKDQQNPNVRRFYSDFLSSLNDEIKRAKDEEERLW</sequence>
<name>A0A8J7QEJ2_9BACT</name>
<keyword evidence="2" id="KW-1185">Reference proteome</keyword>
<dbReference type="AlphaFoldDB" id="A0A8J7QEJ2"/>
<protein>
    <submittedName>
        <fullName evidence="1">Uncharacterized protein</fullName>
    </submittedName>
</protein>
<dbReference type="InterPro" id="IPR027417">
    <property type="entry name" value="P-loop_NTPase"/>
</dbReference>
<dbReference type="Proteomes" id="UP000664417">
    <property type="component" value="Unassembled WGS sequence"/>
</dbReference>
<evidence type="ECO:0000313" key="1">
    <source>
        <dbReference type="EMBL" id="MBO1319376.1"/>
    </source>
</evidence>
<accession>A0A8J7QEJ2</accession>
<dbReference type="EMBL" id="JAFREP010000011">
    <property type="protein sequence ID" value="MBO1319376.1"/>
    <property type="molecule type" value="Genomic_DNA"/>
</dbReference>
<dbReference type="InterPro" id="IPR016024">
    <property type="entry name" value="ARM-type_fold"/>
</dbReference>
<dbReference type="SUPFAM" id="SSF52540">
    <property type="entry name" value="P-loop containing nucleoside triphosphate hydrolases"/>
    <property type="match status" value="1"/>
</dbReference>
<gene>
    <name evidence="1" type="ORF">J3U88_12960</name>
</gene>
<reference evidence="1" key="1">
    <citation type="submission" date="2021-03" db="EMBL/GenBank/DDBJ databases">
        <authorList>
            <person name="Wang G."/>
        </authorList>
    </citation>
    <scope>NUCLEOTIDE SEQUENCE</scope>
    <source>
        <strain evidence="1">KCTC 12899</strain>
    </source>
</reference>
<proteinExistence type="predicted"/>
<comment type="caution">
    <text evidence="1">The sequence shown here is derived from an EMBL/GenBank/DDBJ whole genome shotgun (WGS) entry which is preliminary data.</text>
</comment>